<dbReference type="GO" id="GO:0003700">
    <property type="term" value="F:DNA-binding transcription factor activity"/>
    <property type="evidence" value="ECO:0007669"/>
    <property type="project" value="InterPro"/>
</dbReference>
<sequence length="117" mass="12887">MTTALDPAGIVLAALADPTRRRLVELLAECGGATATMLARDLPVSRQAVVQHLAVLREAGVVDSRRHGRDVRFELRPHELTAAARWMEAVAAQWDQRLAALKEIAEETPGSDRDPRW</sequence>
<name>D2PTM3_KRIFD</name>
<evidence type="ECO:0000313" key="5">
    <source>
        <dbReference type="EMBL" id="ADB31336.1"/>
    </source>
</evidence>
<keyword evidence="6" id="KW-1185">Reference proteome</keyword>
<dbReference type="Gene3D" id="1.10.10.10">
    <property type="entry name" value="Winged helix-like DNA-binding domain superfamily/Winged helix DNA-binding domain"/>
    <property type="match status" value="1"/>
</dbReference>
<evidence type="ECO:0000259" key="4">
    <source>
        <dbReference type="PROSITE" id="PS50987"/>
    </source>
</evidence>
<accession>D2PTM3</accession>
<dbReference type="Pfam" id="PF12840">
    <property type="entry name" value="HTH_20"/>
    <property type="match status" value="1"/>
</dbReference>
<dbReference type="OrthoDB" id="3630048at2"/>
<evidence type="ECO:0000256" key="2">
    <source>
        <dbReference type="ARBA" id="ARBA00023125"/>
    </source>
</evidence>
<dbReference type="PANTHER" id="PTHR33154:SF33">
    <property type="entry name" value="TRANSCRIPTIONAL REPRESSOR SDPR"/>
    <property type="match status" value="1"/>
</dbReference>
<dbReference type="CDD" id="cd00090">
    <property type="entry name" value="HTH_ARSR"/>
    <property type="match status" value="1"/>
</dbReference>
<evidence type="ECO:0000256" key="3">
    <source>
        <dbReference type="ARBA" id="ARBA00023163"/>
    </source>
</evidence>
<dbReference type="InterPro" id="IPR001845">
    <property type="entry name" value="HTH_ArsR_DNA-bd_dom"/>
</dbReference>
<dbReference type="SUPFAM" id="SSF46785">
    <property type="entry name" value="Winged helix' DNA-binding domain"/>
    <property type="match status" value="1"/>
</dbReference>
<keyword evidence="1" id="KW-0805">Transcription regulation</keyword>
<organism evidence="5 6">
    <name type="scientific">Kribbella flavida (strain DSM 17836 / JCM 10339 / NBRC 14399)</name>
    <dbReference type="NCBI Taxonomy" id="479435"/>
    <lineage>
        <taxon>Bacteria</taxon>
        <taxon>Bacillati</taxon>
        <taxon>Actinomycetota</taxon>
        <taxon>Actinomycetes</taxon>
        <taxon>Propionibacteriales</taxon>
        <taxon>Kribbellaceae</taxon>
        <taxon>Kribbella</taxon>
    </lineage>
</organism>
<dbReference type="eggNOG" id="COG0640">
    <property type="taxonomic scope" value="Bacteria"/>
</dbReference>
<evidence type="ECO:0000256" key="1">
    <source>
        <dbReference type="ARBA" id="ARBA00023015"/>
    </source>
</evidence>
<feature type="domain" description="HTH arsR-type" evidence="4">
    <location>
        <begin position="1"/>
        <end position="95"/>
    </location>
</feature>
<dbReference type="InterPro" id="IPR036390">
    <property type="entry name" value="WH_DNA-bd_sf"/>
</dbReference>
<proteinExistence type="predicted"/>
<keyword evidence="3" id="KW-0804">Transcription</keyword>
<dbReference type="InterPro" id="IPR051081">
    <property type="entry name" value="HTH_MetalResp_TranReg"/>
</dbReference>
<dbReference type="PROSITE" id="PS50987">
    <property type="entry name" value="HTH_ARSR_2"/>
    <property type="match status" value="1"/>
</dbReference>
<dbReference type="PANTHER" id="PTHR33154">
    <property type="entry name" value="TRANSCRIPTIONAL REGULATOR, ARSR FAMILY"/>
    <property type="match status" value="1"/>
</dbReference>
<dbReference type="InterPro" id="IPR011991">
    <property type="entry name" value="ArsR-like_HTH"/>
</dbReference>
<keyword evidence="2" id="KW-0238">DNA-binding</keyword>
<dbReference type="NCBIfam" id="NF033788">
    <property type="entry name" value="HTH_metalloreg"/>
    <property type="match status" value="1"/>
</dbReference>
<dbReference type="Proteomes" id="UP000007967">
    <property type="component" value="Chromosome"/>
</dbReference>
<dbReference type="HOGENOM" id="CLU_097806_0_3_11"/>
<dbReference type="EMBL" id="CP001736">
    <property type="protein sequence ID" value="ADB31336.1"/>
    <property type="molecule type" value="Genomic_DNA"/>
</dbReference>
<reference evidence="5 6" key="2">
    <citation type="journal article" date="2010" name="Stand. Genomic Sci.">
        <title>Complete genome sequence of Kribbella flavida type strain (IFO 14399).</title>
        <authorList>
            <person name="Pukall R."/>
            <person name="Lapidus A."/>
            <person name="Glavina Del Rio T."/>
            <person name="Copeland A."/>
            <person name="Tice H."/>
            <person name="Cheng J.-F."/>
            <person name="Lucas S."/>
            <person name="Chen F."/>
            <person name="Nolan M."/>
            <person name="LaButti K."/>
            <person name="Pati A."/>
            <person name="Ivanova N."/>
            <person name="Mavrommatis K."/>
            <person name="Mikhailova N."/>
            <person name="Pitluck S."/>
            <person name="Bruce D."/>
            <person name="Goodwin L."/>
            <person name="Land M."/>
            <person name="Hauser L."/>
            <person name="Chang Y.-J."/>
            <person name="Jeffries C.D."/>
            <person name="Chen A."/>
            <person name="Palaniappan K."/>
            <person name="Chain P."/>
            <person name="Rohde M."/>
            <person name="Goeker M."/>
            <person name="Bristow J."/>
            <person name="Eisen J.A."/>
            <person name="Markowitz V."/>
            <person name="Hugenholtz P."/>
            <person name="Kyrpides N.C."/>
            <person name="Klenk H.-P."/>
            <person name="Brettin T."/>
        </authorList>
    </citation>
    <scope>NUCLEOTIDE SEQUENCE [LARGE SCALE GENOMIC DNA]</scope>
    <source>
        <strain evidence="6">DSM 17836 / JCM 10339 / NBRC 14399</strain>
    </source>
</reference>
<dbReference type="InterPro" id="IPR036388">
    <property type="entry name" value="WH-like_DNA-bd_sf"/>
</dbReference>
<dbReference type="KEGG" id="kfl:Kfla_2260"/>
<dbReference type="AlphaFoldDB" id="D2PTM3"/>
<protein>
    <submittedName>
        <fullName evidence="5">Transcriptional regulator, ArsR family</fullName>
    </submittedName>
</protein>
<reference evidence="6" key="1">
    <citation type="submission" date="2009-09" db="EMBL/GenBank/DDBJ databases">
        <title>The complete genome of Kribbella flavida DSM 17836.</title>
        <authorList>
            <consortium name="US DOE Joint Genome Institute (JGI-PGF)"/>
            <person name="Lucas S."/>
            <person name="Copeland A."/>
            <person name="Lapidus A."/>
            <person name="Glavina del Rio T."/>
            <person name="Dalin E."/>
            <person name="Tice H."/>
            <person name="Bruce D."/>
            <person name="Goodwin L."/>
            <person name="Pitluck S."/>
            <person name="Kyrpides N."/>
            <person name="Mavromatis K."/>
            <person name="Ivanova N."/>
            <person name="Saunders E."/>
            <person name="Brettin T."/>
            <person name="Detter J.C."/>
            <person name="Han C."/>
            <person name="Larimer F."/>
            <person name="Land M."/>
            <person name="Hauser L."/>
            <person name="Markowitz V."/>
            <person name="Cheng J.-F."/>
            <person name="Hugenholtz P."/>
            <person name="Woyke T."/>
            <person name="Wu D."/>
            <person name="Pukall R."/>
            <person name="Klenk H.-P."/>
            <person name="Eisen J.A."/>
        </authorList>
    </citation>
    <scope>NUCLEOTIDE SEQUENCE [LARGE SCALE GENOMIC DNA]</scope>
    <source>
        <strain evidence="6">DSM 17836 / JCM 10339 / NBRC 14399</strain>
    </source>
</reference>
<dbReference type="PRINTS" id="PR00778">
    <property type="entry name" value="HTHARSR"/>
</dbReference>
<dbReference type="STRING" id="479435.Kfla_2260"/>
<evidence type="ECO:0000313" key="6">
    <source>
        <dbReference type="Proteomes" id="UP000007967"/>
    </source>
</evidence>
<dbReference type="GO" id="GO:0003677">
    <property type="term" value="F:DNA binding"/>
    <property type="evidence" value="ECO:0007669"/>
    <property type="project" value="UniProtKB-KW"/>
</dbReference>
<gene>
    <name evidence="5" type="ordered locus">Kfla_2260</name>
</gene>
<dbReference type="SMART" id="SM00418">
    <property type="entry name" value="HTH_ARSR"/>
    <property type="match status" value="1"/>
</dbReference>